<dbReference type="HOGENOM" id="CLU_070505_0_0_2"/>
<dbReference type="EnsemblBacteria" id="AAL63057">
    <property type="protein sequence ID" value="AAL63057"/>
    <property type="gene ID" value="PAE0824"/>
</dbReference>
<evidence type="ECO:0000313" key="3">
    <source>
        <dbReference type="Proteomes" id="UP000002439"/>
    </source>
</evidence>
<evidence type="ECO:0000259" key="1">
    <source>
        <dbReference type="Pfam" id="PF01637"/>
    </source>
</evidence>
<feature type="domain" description="ATPase" evidence="1">
    <location>
        <begin position="16"/>
        <end position="229"/>
    </location>
</feature>
<dbReference type="Pfam" id="PF01637">
    <property type="entry name" value="ATPase_2"/>
    <property type="match status" value="1"/>
</dbReference>
<protein>
    <submittedName>
        <fullName evidence="2">P. aerophilum family 1964 protein</fullName>
    </submittedName>
</protein>
<dbReference type="PATRIC" id="fig|178306.9.peg.606"/>
<reference evidence="2 3" key="1">
    <citation type="journal article" date="2002" name="Proc. Natl. Acad. Sci. U.S.A.">
        <title>Genome sequence of the hyperthermophilic crenarchaeon Pyrobaculum aerophilum.</title>
        <authorList>
            <person name="Fitz-Gibbon S.T."/>
            <person name="Ladner H."/>
            <person name="Kim U.J."/>
            <person name="Stetter K.O."/>
            <person name="Simon M.I."/>
            <person name="Miller J.H."/>
        </authorList>
    </citation>
    <scope>NUCLEOTIDE SEQUENCE [LARGE SCALE GENOMIC DNA]</scope>
    <source>
        <strain evidence="3">ATCC 51768 / DSM 7523 / JCM 9630 / CIP 104966 / NBRC 100827 / IM2</strain>
    </source>
</reference>
<dbReference type="STRING" id="178306.PAE0824"/>
<dbReference type="eggNOG" id="arCOG03408">
    <property type="taxonomic scope" value="Archaea"/>
</dbReference>
<accession>Q8ZYD6</accession>
<dbReference type="InterPro" id="IPR011579">
    <property type="entry name" value="ATPase_dom"/>
</dbReference>
<dbReference type="SUPFAM" id="SSF52540">
    <property type="entry name" value="P-loop containing nucleoside triphosphate hydrolases"/>
    <property type="match status" value="1"/>
</dbReference>
<evidence type="ECO:0000313" key="2">
    <source>
        <dbReference type="EMBL" id="AAL63057.1"/>
    </source>
</evidence>
<dbReference type="KEGG" id="pai:PAE0824"/>
<proteinExistence type="predicted"/>
<dbReference type="GO" id="GO:0005524">
    <property type="term" value="F:ATP binding"/>
    <property type="evidence" value="ECO:0007669"/>
    <property type="project" value="InterPro"/>
</dbReference>
<dbReference type="InParanoid" id="Q8ZYD6"/>
<name>Q8ZYD6_PYRAE</name>
<gene>
    <name evidence="2" type="ordered locus">PAE0824</name>
</gene>
<dbReference type="Gene3D" id="3.40.50.300">
    <property type="entry name" value="P-loop containing nucleotide triphosphate hydrolases"/>
    <property type="match status" value="1"/>
</dbReference>
<dbReference type="InterPro" id="IPR027417">
    <property type="entry name" value="P-loop_NTPase"/>
</dbReference>
<sequence>MERIKLKFARGVVVEFVDRELGIKRVEEWAARGTRFVQLVYGPKGCGKTAWLKQSAELLRDWGYDVIYVNPLQRDYVAYINLKEVVRRLAEAAAERSGVAEIKLADLAIQLAKYALKRRRKKIAVLADDVFKAIGLGNAAGYVKWMLSVIEYPPGDYESAVAVVATSGEGGGGVSLRELSKHRWADLRVMWNMSQGGFKQLYELLPGQKPSFEVAWRLTGGNPSALAKLYEENWDVSKVVEEVVVKGDFSFLQTWRSWLEEAVEDPDVLWRVDAPRELVERLVEWNFIVFNLPKREPWLWVDAPPPEADREIGVGRYVAWQTPLHREAVRRALGGV</sequence>
<dbReference type="AlphaFoldDB" id="Q8ZYD6"/>
<dbReference type="EMBL" id="AE009441">
    <property type="protein sequence ID" value="AAL63057.1"/>
    <property type="molecule type" value="Genomic_DNA"/>
</dbReference>
<dbReference type="GeneID" id="1465286"/>
<organism evidence="2 3">
    <name type="scientific">Pyrobaculum aerophilum (strain ATCC 51768 / DSM 7523 / JCM 9630 / CIP 104966 / NBRC 100827 / IM2)</name>
    <dbReference type="NCBI Taxonomy" id="178306"/>
    <lineage>
        <taxon>Archaea</taxon>
        <taxon>Thermoproteota</taxon>
        <taxon>Thermoprotei</taxon>
        <taxon>Thermoproteales</taxon>
        <taxon>Thermoproteaceae</taxon>
        <taxon>Pyrobaculum</taxon>
    </lineage>
</organism>
<keyword evidence="3" id="KW-1185">Reference proteome</keyword>
<dbReference type="Proteomes" id="UP000002439">
    <property type="component" value="Chromosome"/>
</dbReference>
<dbReference type="RefSeq" id="WP_011007529.1">
    <property type="nucleotide sequence ID" value="NC_003364.1"/>
</dbReference>